<feature type="domain" description="Phosphatidic acid phosphatase type 2/haloperoxidase" evidence="2">
    <location>
        <begin position="122"/>
        <end position="224"/>
    </location>
</feature>
<dbReference type="AlphaFoldDB" id="A0A238W8R0"/>
<feature type="chain" id="PRO_5012534233" evidence="1">
    <location>
        <begin position="21"/>
        <end position="272"/>
    </location>
</feature>
<evidence type="ECO:0000313" key="3">
    <source>
        <dbReference type="EMBL" id="SNR42932.1"/>
    </source>
</evidence>
<dbReference type="PANTHER" id="PTHR14969">
    <property type="entry name" value="SPHINGOSINE-1-PHOSPHATE PHOSPHOHYDROLASE"/>
    <property type="match status" value="1"/>
</dbReference>
<keyword evidence="4" id="KW-1185">Reference proteome</keyword>
<dbReference type="SMART" id="SM00014">
    <property type="entry name" value="acidPPc"/>
    <property type="match status" value="1"/>
</dbReference>
<reference evidence="4" key="1">
    <citation type="submission" date="2017-06" db="EMBL/GenBank/DDBJ databases">
        <authorList>
            <person name="Varghese N."/>
            <person name="Submissions S."/>
        </authorList>
    </citation>
    <scope>NUCLEOTIDE SEQUENCE [LARGE SCALE GENOMIC DNA]</scope>
    <source>
        <strain evidence="4">DSM 28041</strain>
    </source>
</reference>
<sequence>MRIALVALALSGMTAARGLAQTPTHLSADTLASLSQPARVPFLKRPVVWRTAIPVVFVGLGYLSRNENVLDEMKEVVHEETHEHFPHFHTSLDNYSRHAPVWAAYGLYALGMHGQRGVVPFTAIYGLSHALSSGVVSGLKHVGGTRRPDDPADFSSFPSAHTAEAFMTATLLYEQFGHTRPWLAAGGYTVAAATGAMRMLNNRHWITDVVAGASIGFLSAETVWRLYPAAARLLPGHLEEKLLLMPTYVPGGAVGFTLAVKPQERPAYSKRR</sequence>
<dbReference type="RefSeq" id="WP_089331973.1">
    <property type="nucleotide sequence ID" value="NZ_FZNS01000002.1"/>
</dbReference>
<dbReference type="PANTHER" id="PTHR14969:SF13">
    <property type="entry name" value="AT30094P"/>
    <property type="match status" value="1"/>
</dbReference>
<keyword evidence="1" id="KW-0732">Signal</keyword>
<evidence type="ECO:0000313" key="4">
    <source>
        <dbReference type="Proteomes" id="UP000198310"/>
    </source>
</evidence>
<dbReference type="SUPFAM" id="SSF48317">
    <property type="entry name" value="Acid phosphatase/Vanadium-dependent haloperoxidase"/>
    <property type="match status" value="1"/>
</dbReference>
<feature type="signal peptide" evidence="1">
    <location>
        <begin position="1"/>
        <end position="20"/>
    </location>
</feature>
<accession>A0A238W8R0</accession>
<dbReference type="EMBL" id="FZNS01000002">
    <property type="protein sequence ID" value="SNR42932.1"/>
    <property type="molecule type" value="Genomic_DNA"/>
</dbReference>
<dbReference type="InterPro" id="IPR000326">
    <property type="entry name" value="PAP2/HPO"/>
</dbReference>
<gene>
    <name evidence="3" type="ORF">SAMN06269173_102342</name>
</gene>
<evidence type="ECO:0000256" key="1">
    <source>
        <dbReference type="SAM" id="SignalP"/>
    </source>
</evidence>
<organism evidence="3 4">
    <name type="scientific">Hymenobacter mucosus</name>
    <dbReference type="NCBI Taxonomy" id="1411120"/>
    <lineage>
        <taxon>Bacteria</taxon>
        <taxon>Pseudomonadati</taxon>
        <taxon>Bacteroidota</taxon>
        <taxon>Cytophagia</taxon>
        <taxon>Cytophagales</taxon>
        <taxon>Hymenobacteraceae</taxon>
        <taxon>Hymenobacter</taxon>
    </lineage>
</organism>
<protein>
    <submittedName>
        <fullName evidence="3">PAP2 superfamily protein</fullName>
    </submittedName>
</protein>
<evidence type="ECO:0000259" key="2">
    <source>
        <dbReference type="SMART" id="SM00014"/>
    </source>
</evidence>
<proteinExistence type="predicted"/>
<name>A0A238W8R0_9BACT</name>
<dbReference type="CDD" id="cd03394">
    <property type="entry name" value="PAP2_like_5"/>
    <property type="match status" value="1"/>
</dbReference>
<dbReference type="InterPro" id="IPR036938">
    <property type="entry name" value="PAP2/HPO_sf"/>
</dbReference>
<dbReference type="Proteomes" id="UP000198310">
    <property type="component" value="Unassembled WGS sequence"/>
</dbReference>
<dbReference type="Gene3D" id="1.20.144.10">
    <property type="entry name" value="Phosphatidic acid phosphatase type 2/haloperoxidase"/>
    <property type="match status" value="1"/>
</dbReference>
<dbReference type="Pfam" id="PF01569">
    <property type="entry name" value="PAP2"/>
    <property type="match status" value="1"/>
</dbReference>